<dbReference type="GO" id="GO:0004252">
    <property type="term" value="F:serine-type endopeptidase activity"/>
    <property type="evidence" value="ECO:0007669"/>
    <property type="project" value="InterPro"/>
</dbReference>
<dbReference type="Proteomes" id="UP000465712">
    <property type="component" value="Unassembled WGS sequence"/>
</dbReference>
<dbReference type="RefSeq" id="WP_161446223.1">
    <property type="nucleotide sequence ID" value="NZ_WXWW01000231.1"/>
</dbReference>
<keyword evidence="4" id="KW-0378">Hydrolase</keyword>
<dbReference type="GO" id="GO:0009368">
    <property type="term" value="C:endopeptidase Clp complex"/>
    <property type="evidence" value="ECO:0007669"/>
    <property type="project" value="TreeGrafter"/>
</dbReference>
<keyword evidence="3 8" id="KW-0645">Protease</keyword>
<dbReference type="NCBIfam" id="NF045542">
    <property type="entry name" value="Clp_rel_HeadMat"/>
    <property type="match status" value="1"/>
</dbReference>
<keyword evidence="5" id="KW-0720">Serine protease</keyword>
<keyword evidence="2" id="KW-0963">Cytoplasm</keyword>
<dbReference type="SUPFAM" id="SSF52096">
    <property type="entry name" value="ClpP/crotonase"/>
    <property type="match status" value="1"/>
</dbReference>
<dbReference type="CDD" id="cd07016">
    <property type="entry name" value="S14_ClpP_1"/>
    <property type="match status" value="1"/>
</dbReference>
<gene>
    <name evidence="8" type="ORF">CAG72_16125</name>
</gene>
<evidence type="ECO:0000313" key="8">
    <source>
        <dbReference type="EMBL" id="NAW66726.1"/>
    </source>
</evidence>
<dbReference type="Gene3D" id="3.90.226.10">
    <property type="entry name" value="2-enoyl-CoA Hydratase, Chain A, domain 1"/>
    <property type="match status" value="1"/>
</dbReference>
<reference evidence="8 9" key="1">
    <citation type="submission" date="2017-05" db="EMBL/GenBank/DDBJ databases">
        <title>High clonality and local adaptation shapes Vibrionaceae linages within an endangered oasis.</title>
        <authorList>
            <person name="Vazquez-Rosas-Landa M."/>
        </authorList>
    </citation>
    <scope>NUCLEOTIDE SEQUENCE [LARGE SCALE GENOMIC DNA]</scope>
    <source>
        <strain evidence="8 9">P46_P4S1P180</strain>
    </source>
</reference>
<dbReference type="PANTHER" id="PTHR10381:SF70">
    <property type="entry name" value="ATP-DEPENDENT CLP PROTEASE PROTEOLYTIC SUBUNIT"/>
    <property type="match status" value="1"/>
</dbReference>
<dbReference type="InterPro" id="IPR023562">
    <property type="entry name" value="ClpP/TepA"/>
</dbReference>
<proteinExistence type="inferred from homology"/>
<name>A0A7X4WDE4_9GAMM</name>
<comment type="caution">
    <text evidence="8">The sequence shown here is derived from an EMBL/GenBank/DDBJ whole genome shotgun (WGS) entry which is preliminary data.</text>
</comment>
<evidence type="ECO:0000256" key="7">
    <source>
        <dbReference type="SAM" id="MobiDB-lite"/>
    </source>
</evidence>
<dbReference type="PANTHER" id="PTHR10381">
    <property type="entry name" value="ATP-DEPENDENT CLP PROTEASE PROTEOLYTIC SUBUNIT"/>
    <property type="match status" value="1"/>
</dbReference>
<dbReference type="InterPro" id="IPR029045">
    <property type="entry name" value="ClpP/crotonase-like_dom_sf"/>
</dbReference>
<evidence type="ECO:0000256" key="4">
    <source>
        <dbReference type="ARBA" id="ARBA00022801"/>
    </source>
</evidence>
<dbReference type="NCBIfam" id="NF045540">
    <property type="entry name" value="scaf_prot_MCP1"/>
    <property type="match status" value="1"/>
</dbReference>
<protein>
    <recommendedName>
        <fullName evidence="6">ATP-dependent Clp protease proteolytic subunit</fullName>
    </recommendedName>
</protein>
<sequence length="684" mass="73886">MPKSNKSWFTLKNQGEDQPVKVWIHGDIGAYDIEAIDLIRALQAVGTQDAEFRIQSYGGSVYEGLAMYNAIKAHKGKTIGIVDGIAASVASYFLMACDEIHMPENAMLMIHDPMIGAWGGEQDLESALTQLKNAKQTLAEAYTERSGKSLEDVLAAMAAETWFTATQALEFGLIDQVIDPVNLTNCLNALSPDALKGFKHPPADLVNHLKPVPDPDNEPEPEATPDPEPDNPEPLPLAASAAVSHPSQQVNNMPKPIDSATLQAAVKQENARQQAIRVLCAQHKVSDELRDEMLNDMDCTEVHAAQKILVSLGNSSANGAGPQPVNITSAVHAGNGNITKDALQNALLARCAVADLEKDNPYSLKSLLDMAEISLGKDAKACSSKNELVARAFNSQDFSGIITEGVRTVMREEAKLRQPLFRELANTENLPNFKETDMVTVNDAPDLMAVSEDGEYKTAMLTGSGEKIQLATFGREISFTRQAIINDDIALVSKVPRKFVQAAYRLADKLYFNAILAGSKMGDGKDVFLAPQNKGWGNLFKDIAAGDYAALVMALHKSFATAVSSGGDALDLRGEILLANPDHASYLEAVLNTASKPDSFNPAYKKFGKVIETARLADINGAIALTGKDFDNVLMGFLDGQQEPWLETHEGWSSDGAKFRITYDLAAKVADRRGLAKATFKNAA</sequence>
<dbReference type="EMBL" id="WXWW01000231">
    <property type="protein sequence ID" value="NAW66726.1"/>
    <property type="molecule type" value="Genomic_DNA"/>
</dbReference>
<dbReference type="GO" id="GO:0004176">
    <property type="term" value="F:ATP-dependent peptidase activity"/>
    <property type="evidence" value="ECO:0007669"/>
    <property type="project" value="InterPro"/>
</dbReference>
<evidence type="ECO:0000256" key="2">
    <source>
        <dbReference type="ARBA" id="ARBA00022490"/>
    </source>
</evidence>
<dbReference type="GO" id="GO:0051117">
    <property type="term" value="F:ATPase binding"/>
    <property type="evidence" value="ECO:0007669"/>
    <property type="project" value="TreeGrafter"/>
</dbReference>
<evidence type="ECO:0000313" key="9">
    <source>
        <dbReference type="Proteomes" id="UP000465712"/>
    </source>
</evidence>
<accession>A0A7X4WDE4</accession>
<feature type="region of interest" description="Disordered" evidence="7">
    <location>
        <begin position="201"/>
        <end position="255"/>
    </location>
</feature>
<dbReference type="Pfam" id="PF25209">
    <property type="entry name" value="Phage_capsid_4"/>
    <property type="match status" value="1"/>
</dbReference>
<evidence type="ECO:0000256" key="5">
    <source>
        <dbReference type="ARBA" id="ARBA00022825"/>
    </source>
</evidence>
<dbReference type="PRINTS" id="PR00127">
    <property type="entry name" value="CLPPROTEASEP"/>
</dbReference>
<organism evidence="8 9">
    <name type="scientific">Photobacterium halotolerans</name>
    <dbReference type="NCBI Taxonomy" id="265726"/>
    <lineage>
        <taxon>Bacteria</taxon>
        <taxon>Pseudomonadati</taxon>
        <taxon>Pseudomonadota</taxon>
        <taxon>Gammaproteobacteria</taxon>
        <taxon>Vibrionales</taxon>
        <taxon>Vibrionaceae</taxon>
        <taxon>Photobacterium</taxon>
    </lineage>
</organism>
<dbReference type="InterPro" id="IPR001907">
    <property type="entry name" value="ClpP"/>
</dbReference>
<evidence type="ECO:0000256" key="1">
    <source>
        <dbReference type="ARBA" id="ARBA00007039"/>
    </source>
</evidence>
<evidence type="ECO:0000256" key="6">
    <source>
        <dbReference type="RuleBase" id="RU003567"/>
    </source>
</evidence>
<feature type="compositionally biased region" description="Acidic residues" evidence="7">
    <location>
        <begin position="215"/>
        <end position="231"/>
    </location>
</feature>
<comment type="similarity">
    <text evidence="1 6">Belongs to the peptidase S14 family.</text>
</comment>
<evidence type="ECO:0000256" key="3">
    <source>
        <dbReference type="ARBA" id="ARBA00022670"/>
    </source>
</evidence>
<dbReference type="Pfam" id="PF00574">
    <property type="entry name" value="CLP_protease"/>
    <property type="match status" value="1"/>
</dbReference>
<dbReference type="GO" id="GO:0006515">
    <property type="term" value="P:protein quality control for misfolded or incompletely synthesized proteins"/>
    <property type="evidence" value="ECO:0007669"/>
    <property type="project" value="TreeGrafter"/>
</dbReference>
<dbReference type="AlphaFoldDB" id="A0A7X4WDE4"/>